<proteinExistence type="predicted"/>
<name>L8FZK3_PSED2</name>
<keyword evidence="3" id="KW-1185">Reference proteome</keyword>
<dbReference type="VEuPathDB" id="FungiDB:GMDG_07970"/>
<dbReference type="HOGENOM" id="CLU_1579209_0_0_1"/>
<dbReference type="Proteomes" id="UP000011064">
    <property type="component" value="Unassembled WGS sequence"/>
</dbReference>
<accession>L8FZK3</accession>
<protein>
    <submittedName>
        <fullName evidence="2">Uncharacterized protein</fullName>
    </submittedName>
</protein>
<dbReference type="InParanoid" id="L8FZK3"/>
<reference evidence="3" key="1">
    <citation type="submission" date="2010-09" db="EMBL/GenBank/DDBJ databases">
        <title>The genome sequence of Geomyces destructans 20631-21.</title>
        <authorList>
            <consortium name="The Broad Institute Genome Sequencing Platform"/>
            <person name="Cuomo C.A."/>
            <person name="Blehert D.S."/>
            <person name="Lorch J.M."/>
            <person name="Young S.K."/>
            <person name="Zeng Q."/>
            <person name="Gargeya S."/>
            <person name="Fitzgerald M."/>
            <person name="Haas B."/>
            <person name="Abouelleil A."/>
            <person name="Alvarado L."/>
            <person name="Arachchi H.M."/>
            <person name="Berlin A."/>
            <person name="Brown A."/>
            <person name="Chapman S.B."/>
            <person name="Chen Z."/>
            <person name="Dunbar C."/>
            <person name="Freedman E."/>
            <person name="Gearin G."/>
            <person name="Gellesch M."/>
            <person name="Goldberg J."/>
            <person name="Griggs A."/>
            <person name="Gujja S."/>
            <person name="Heiman D."/>
            <person name="Howarth C."/>
            <person name="Larson L."/>
            <person name="Lui A."/>
            <person name="MacDonald P.J.P."/>
            <person name="Montmayeur A."/>
            <person name="Murphy C."/>
            <person name="Neiman D."/>
            <person name="Pearson M."/>
            <person name="Priest M."/>
            <person name="Roberts A."/>
            <person name="Saif S."/>
            <person name="Shea T."/>
            <person name="Shenoy N."/>
            <person name="Sisk P."/>
            <person name="Stolte C."/>
            <person name="Sykes S."/>
            <person name="Wortman J."/>
            <person name="Nusbaum C."/>
            <person name="Birren B."/>
        </authorList>
    </citation>
    <scope>NUCLEOTIDE SEQUENCE [LARGE SCALE GENOMIC DNA]</scope>
    <source>
        <strain evidence="3">ATCC MYA-4855 / 20631-21</strain>
    </source>
</reference>
<feature type="region of interest" description="Disordered" evidence="1">
    <location>
        <begin position="1"/>
        <end position="30"/>
    </location>
</feature>
<gene>
    <name evidence="2" type="ORF">GMDG_07970</name>
</gene>
<evidence type="ECO:0000313" key="3">
    <source>
        <dbReference type="Proteomes" id="UP000011064"/>
    </source>
</evidence>
<sequence>MPALRTPKKNSRAARSAMTSAARRARTGHHSTLARLPISAVAAERGGMNQRQQLNLFQELEDAVSQHKDSIEAILQVLQRLRSKWSMDEQDLTRKPFEYWVIRKVNSKIWLRAITIIYEAKIRHTKLKKQVEKIAASLDTKPNKLFFHIGGDVLCSRVGIDNLKSLAAL</sequence>
<feature type="compositionally biased region" description="Low complexity" evidence="1">
    <location>
        <begin position="13"/>
        <end position="22"/>
    </location>
</feature>
<dbReference type="AlphaFoldDB" id="L8FZK3"/>
<feature type="compositionally biased region" description="Basic residues" evidence="1">
    <location>
        <begin position="1"/>
        <end position="12"/>
    </location>
</feature>
<evidence type="ECO:0000256" key="1">
    <source>
        <dbReference type="SAM" id="MobiDB-lite"/>
    </source>
</evidence>
<evidence type="ECO:0000313" key="2">
    <source>
        <dbReference type="EMBL" id="ELR06445.1"/>
    </source>
</evidence>
<dbReference type="EMBL" id="GL573449">
    <property type="protein sequence ID" value="ELR06445.1"/>
    <property type="molecule type" value="Genomic_DNA"/>
</dbReference>
<organism evidence="2 3">
    <name type="scientific">Pseudogymnoascus destructans (strain ATCC MYA-4855 / 20631-21)</name>
    <name type="common">Bat white-nose syndrome fungus</name>
    <name type="synonym">Geomyces destructans</name>
    <dbReference type="NCBI Taxonomy" id="658429"/>
    <lineage>
        <taxon>Eukaryota</taxon>
        <taxon>Fungi</taxon>
        <taxon>Dikarya</taxon>
        <taxon>Ascomycota</taxon>
        <taxon>Pezizomycotina</taxon>
        <taxon>Leotiomycetes</taxon>
        <taxon>Thelebolales</taxon>
        <taxon>Thelebolaceae</taxon>
        <taxon>Pseudogymnoascus</taxon>
    </lineage>
</organism>
<dbReference type="STRING" id="658429.L8FZK3"/>